<keyword evidence="5 8" id="KW-0812">Transmembrane</keyword>
<evidence type="ECO:0000256" key="2">
    <source>
        <dbReference type="ARBA" id="ARBA00007651"/>
    </source>
</evidence>
<feature type="transmembrane region" description="Helical" evidence="8">
    <location>
        <begin position="7"/>
        <end position="30"/>
    </location>
</feature>
<dbReference type="GO" id="GO:0005886">
    <property type="term" value="C:plasma membrane"/>
    <property type="evidence" value="ECO:0007669"/>
    <property type="project" value="UniProtKB-SubCell"/>
</dbReference>
<comment type="subunit">
    <text evidence="3 8">Homodimer and heterodimers.</text>
</comment>
<dbReference type="PANTHER" id="PTHR33573:SF17">
    <property type="entry name" value="CASP-LIKE PROTEIN 4D1"/>
    <property type="match status" value="1"/>
</dbReference>
<dbReference type="PANTHER" id="PTHR33573">
    <property type="entry name" value="CASP-LIKE PROTEIN 4A4"/>
    <property type="match status" value="1"/>
</dbReference>
<feature type="transmembrane region" description="Helical" evidence="8">
    <location>
        <begin position="62"/>
        <end position="84"/>
    </location>
</feature>
<feature type="domain" description="Casparian strip membrane protein" evidence="9">
    <location>
        <begin position="9"/>
        <end position="120"/>
    </location>
</feature>
<evidence type="ECO:0000256" key="5">
    <source>
        <dbReference type="ARBA" id="ARBA00022692"/>
    </source>
</evidence>
<comment type="similarity">
    <text evidence="2 8">Belongs to the Casparian strip membrane proteins (CASP) family.</text>
</comment>
<dbReference type="EMBL" id="JAKUCV010004411">
    <property type="protein sequence ID" value="KAJ4835456.1"/>
    <property type="molecule type" value="Genomic_DNA"/>
</dbReference>
<dbReference type="OrthoDB" id="685197at2759"/>
<organism evidence="10 11">
    <name type="scientific">Turnera subulata</name>
    <dbReference type="NCBI Taxonomy" id="218843"/>
    <lineage>
        <taxon>Eukaryota</taxon>
        <taxon>Viridiplantae</taxon>
        <taxon>Streptophyta</taxon>
        <taxon>Embryophyta</taxon>
        <taxon>Tracheophyta</taxon>
        <taxon>Spermatophyta</taxon>
        <taxon>Magnoliopsida</taxon>
        <taxon>eudicotyledons</taxon>
        <taxon>Gunneridae</taxon>
        <taxon>Pentapetalae</taxon>
        <taxon>rosids</taxon>
        <taxon>fabids</taxon>
        <taxon>Malpighiales</taxon>
        <taxon>Passifloraceae</taxon>
        <taxon>Turnera</taxon>
    </lineage>
</organism>
<evidence type="ECO:0000256" key="6">
    <source>
        <dbReference type="ARBA" id="ARBA00022989"/>
    </source>
</evidence>
<dbReference type="Pfam" id="PF04535">
    <property type="entry name" value="CASP_dom"/>
    <property type="match status" value="1"/>
</dbReference>
<reference evidence="10" key="1">
    <citation type="submission" date="2022-02" db="EMBL/GenBank/DDBJ databases">
        <authorList>
            <person name="Henning P.M."/>
            <person name="McCubbin A.G."/>
            <person name="Shore J.S."/>
        </authorList>
    </citation>
    <scope>NUCLEOTIDE SEQUENCE</scope>
    <source>
        <strain evidence="10">F60SS</strain>
        <tissue evidence="10">Leaves</tissue>
    </source>
</reference>
<dbReference type="AlphaFoldDB" id="A0A9Q0JAK0"/>
<evidence type="ECO:0000259" key="9">
    <source>
        <dbReference type="Pfam" id="PF04535"/>
    </source>
</evidence>
<gene>
    <name evidence="10" type="ORF">Tsubulata_042733</name>
</gene>
<keyword evidence="4 8" id="KW-1003">Cell membrane</keyword>
<comment type="subcellular location">
    <subcellularLocation>
        <location evidence="1 8">Cell membrane</location>
        <topology evidence="1 8">Multi-pass membrane protein</topology>
    </subcellularLocation>
</comment>
<name>A0A9Q0JAK0_9ROSI</name>
<accession>A0A9Q0JAK0</accession>
<comment type="caution">
    <text evidence="8">Lacks conserved residue(s) required for the propagation of feature annotation.</text>
</comment>
<evidence type="ECO:0000256" key="4">
    <source>
        <dbReference type="ARBA" id="ARBA00022475"/>
    </source>
</evidence>
<feature type="transmembrane region" description="Helical" evidence="8">
    <location>
        <begin position="156"/>
        <end position="176"/>
    </location>
</feature>
<evidence type="ECO:0000256" key="8">
    <source>
        <dbReference type="RuleBase" id="RU361233"/>
    </source>
</evidence>
<keyword evidence="7 8" id="KW-0472">Membrane</keyword>
<dbReference type="InterPro" id="IPR006702">
    <property type="entry name" value="CASP_dom"/>
</dbReference>
<evidence type="ECO:0000256" key="3">
    <source>
        <dbReference type="ARBA" id="ARBA00011489"/>
    </source>
</evidence>
<comment type="caution">
    <text evidence="10">The sequence shown here is derived from an EMBL/GenBank/DDBJ whole genome shotgun (WGS) entry which is preliminary data.</text>
</comment>
<dbReference type="Proteomes" id="UP001141552">
    <property type="component" value="Unassembled WGS sequence"/>
</dbReference>
<evidence type="ECO:0000256" key="1">
    <source>
        <dbReference type="ARBA" id="ARBA00004651"/>
    </source>
</evidence>
<evidence type="ECO:0000256" key="7">
    <source>
        <dbReference type="ARBA" id="ARBA00023136"/>
    </source>
</evidence>
<keyword evidence="6 8" id="KW-1133">Transmembrane helix</keyword>
<reference evidence="10" key="2">
    <citation type="journal article" date="2023" name="Plants (Basel)">
        <title>Annotation of the Turnera subulata (Passifloraceae) Draft Genome Reveals the S-Locus Evolved after the Divergence of Turneroideae from Passifloroideae in a Stepwise Manner.</title>
        <authorList>
            <person name="Henning P.M."/>
            <person name="Roalson E.H."/>
            <person name="Mir W."/>
            <person name="McCubbin A.G."/>
            <person name="Shore J.S."/>
        </authorList>
    </citation>
    <scope>NUCLEOTIDE SEQUENCE</scope>
    <source>
        <strain evidence="10">F60SS</strain>
    </source>
</reference>
<evidence type="ECO:0000313" key="11">
    <source>
        <dbReference type="Proteomes" id="UP001141552"/>
    </source>
</evidence>
<sequence length="196" mass="21893">MEPNRIANLILILRVSTFLVLAVCLIIFALNKITVTVNIFDYTQGVKIKVTFQDVPTYRYEFYVAVLGLFYTVVQLPFAIYLVIIGKRPVSHGCFPEFDFYGDKVISCLLGTATGAGFAYSCEIKKFMNVLFTRISGEVKGAGEARTDYNSFINRGIIATLFMLLGFTFMVIVSTLTSSKQVRKTTSSFYGHGSFV</sequence>
<evidence type="ECO:0000313" key="10">
    <source>
        <dbReference type="EMBL" id="KAJ4835456.1"/>
    </source>
</evidence>
<protein>
    <recommendedName>
        <fullName evidence="8">CASP-like protein</fullName>
    </recommendedName>
</protein>
<proteinExistence type="inferred from homology"/>
<keyword evidence="11" id="KW-1185">Reference proteome</keyword>